<dbReference type="Proteomes" id="UP001230649">
    <property type="component" value="Unassembled WGS sequence"/>
</dbReference>
<dbReference type="EMBL" id="JASBWS010000177">
    <property type="protein sequence ID" value="KAJ9092344.1"/>
    <property type="molecule type" value="Genomic_DNA"/>
</dbReference>
<reference evidence="1" key="1">
    <citation type="submission" date="2023-04" db="EMBL/GenBank/DDBJ databases">
        <title>Draft Genome sequencing of Naganishia species isolated from polar environments using Oxford Nanopore Technology.</title>
        <authorList>
            <person name="Leo P."/>
            <person name="Venkateswaran K."/>
        </authorList>
    </citation>
    <scope>NUCLEOTIDE SEQUENCE</scope>
    <source>
        <strain evidence="1">MNA-CCFEE 5262</strain>
    </source>
</reference>
<name>A0ACC2UZH0_9TREE</name>
<sequence>MDRLLGKAGNEGESAFEKIGDRQGRDCLVRINGHLAAQAVYGMEKDEQRDNSPAVKGNNKRHSLQRFTSFRGHDNHAPSFEIAESNASSPKARRVLGMDTATSSSKGKVPQGSARPSRDYQHGAQGSTTHLFQTRSPSHHTLLYAAKGRDKQPDIHRSNSLSGARSLIAALIGTDQRQPTPSTKSGRTEKYLRGVVDLFRYKSSRERASPEPESLPTAREQTRSVPAGGKLAAIPSKTRGSVDNAILRFGRKEHDQDRLASGNVKGSSGNMKGSAGTGTSMNMTLPALLTGFRYSIDGRNDTKGNATLPSSVVEEQIMEILLEYTHKKLAPTSGQTDSAGVSAARNNRLLALIQSLSYISFDTRFKILTDSDAFIHPLVTSTMDKIRFSLGYVDAKRLAKRLDKIELETSTGEQPFHRSRQYHARGERSAKSLFAAWIRTRRDHMIRWEIAELVKRDLLPLLSEEMKTIIWNTFPEALLPTLPTLRLPLFDDDPHPDASAVRNPTTFSDTCNLLSEALRSCPSTAAARELLIDWIFSERQKRIISGQGWHLCSSPGVAEISGTYEKREVARILEQMGAGLEHRRIIEEVRALFNLQAESQAELQGLGPKRHGIGSPTTPVVSQAQDCYSTGTTMNRSRKAFKATKTNQNSVQDENAASTRDPKPSRSAKLSSTDIVGLDTSACSESTHHDSRHMALSLLKRKEAPREARSIQPDDRIPETAGAAMALNTALSKGHDSPKNQPGL</sequence>
<comment type="caution">
    <text evidence="1">The sequence shown here is derived from an EMBL/GenBank/DDBJ whole genome shotgun (WGS) entry which is preliminary data.</text>
</comment>
<gene>
    <name evidence="1" type="ORF">QFC20_007402</name>
</gene>
<protein>
    <submittedName>
        <fullName evidence="1">Uncharacterized protein</fullName>
    </submittedName>
</protein>
<organism evidence="1 2">
    <name type="scientific">Naganishia adeliensis</name>
    <dbReference type="NCBI Taxonomy" id="92952"/>
    <lineage>
        <taxon>Eukaryota</taxon>
        <taxon>Fungi</taxon>
        <taxon>Dikarya</taxon>
        <taxon>Basidiomycota</taxon>
        <taxon>Agaricomycotina</taxon>
        <taxon>Tremellomycetes</taxon>
        <taxon>Filobasidiales</taxon>
        <taxon>Filobasidiaceae</taxon>
        <taxon>Naganishia</taxon>
    </lineage>
</organism>
<accession>A0ACC2UZH0</accession>
<keyword evidence="2" id="KW-1185">Reference proteome</keyword>
<evidence type="ECO:0000313" key="1">
    <source>
        <dbReference type="EMBL" id="KAJ9092344.1"/>
    </source>
</evidence>
<evidence type="ECO:0000313" key="2">
    <source>
        <dbReference type="Proteomes" id="UP001230649"/>
    </source>
</evidence>
<proteinExistence type="predicted"/>